<keyword evidence="3" id="KW-1185">Reference proteome</keyword>
<protein>
    <submittedName>
        <fullName evidence="2">Uncharacterized protein</fullName>
    </submittedName>
</protein>
<dbReference type="Proteomes" id="UP000769157">
    <property type="component" value="Unassembled WGS sequence"/>
</dbReference>
<dbReference type="OrthoDB" id="3991445at2759"/>
<keyword evidence="1" id="KW-0175">Coiled coil</keyword>
<dbReference type="AlphaFoldDB" id="A0A9P8PCL6"/>
<accession>A0A9P8PCL6</accession>
<comment type="caution">
    <text evidence="2">The sequence shown here is derived from an EMBL/GenBank/DDBJ whole genome shotgun (WGS) entry which is preliminary data.</text>
</comment>
<feature type="coiled-coil region" evidence="1">
    <location>
        <begin position="96"/>
        <end position="215"/>
    </location>
</feature>
<evidence type="ECO:0000313" key="2">
    <source>
        <dbReference type="EMBL" id="KAH3669009.1"/>
    </source>
</evidence>
<proteinExistence type="predicted"/>
<dbReference type="EMBL" id="JAEUBE010000158">
    <property type="protein sequence ID" value="KAH3669009.1"/>
    <property type="molecule type" value="Genomic_DNA"/>
</dbReference>
<name>A0A9P8PCL6_9ASCO</name>
<dbReference type="RefSeq" id="XP_046063423.1">
    <property type="nucleotide sequence ID" value="XM_046203669.1"/>
</dbReference>
<reference evidence="2" key="2">
    <citation type="submission" date="2021-01" db="EMBL/GenBank/DDBJ databases">
        <authorList>
            <person name="Schikora-Tamarit M.A."/>
        </authorList>
    </citation>
    <scope>NUCLEOTIDE SEQUENCE</scope>
    <source>
        <strain evidence="2">CBS6075</strain>
    </source>
</reference>
<evidence type="ECO:0000256" key="1">
    <source>
        <dbReference type="SAM" id="Coils"/>
    </source>
</evidence>
<evidence type="ECO:0000313" key="3">
    <source>
        <dbReference type="Proteomes" id="UP000769157"/>
    </source>
</evidence>
<reference evidence="2" key="1">
    <citation type="journal article" date="2021" name="Open Biol.">
        <title>Shared evolutionary footprints suggest mitochondrial oxidative damage underlies multiple complex I losses in fungi.</title>
        <authorList>
            <person name="Schikora-Tamarit M.A."/>
            <person name="Marcet-Houben M."/>
            <person name="Nosek J."/>
            <person name="Gabaldon T."/>
        </authorList>
    </citation>
    <scope>NUCLEOTIDE SEQUENCE</scope>
    <source>
        <strain evidence="2">CBS6075</strain>
    </source>
</reference>
<sequence length="270" mass="30940">MTSSVTNASSIQDLADKIPILRSDDIFKQYVDESASVKGFKLDPEMLKENPEALANLTKNNENFLNKLTYQFLETEAKQIFLGFLNEGHKLTASEMETTNQMISESREKYQEVETNTAKLRNEIHLGSRKVLKALAEVSKLNKSINELNNTNENLQKEIDDLGQHDMMSFGSHQFSSLEQLEEMVAQATAENEQLEAELEQLESFKENRAGHLQQLANDLEDTKVSVAHNQELLKEYAQKRESSHIDPKLDMNYKYMIQLIDIWKSLANH</sequence>
<organism evidence="2 3">
    <name type="scientific">Ogataea philodendri</name>
    <dbReference type="NCBI Taxonomy" id="1378263"/>
    <lineage>
        <taxon>Eukaryota</taxon>
        <taxon>Fungi</taxon>
        <taxon>Dikarya</taxon>
        <taxon>Ascomycota</taxon>
        <taxon>Saccharomycotina</taxon>
        <taxon>Pichiomycetes</taxon>
        <taxon>Pichiales</taxon>
        <taxon>Pichiaceae</taxon>
        <taxon>Ogataea</taxon>
    </lineage>
</organism>
<gene>
    <name evidence="2" type="ORF">OGAPHI_002764</name>
</gene>
<dbReference type="GeneID" id="70234731"/>